<dbReference type="InterPro" id="IPR040026">
    <property type="entry name" value="FliD"/>
</dbReference>
<proteinExistence type="inferred from homology"/>
<comment type="subunit">
    <text evidence="2 5">Homopentamer.</text>
</comment>
<feature type="domain" description="Flagellar hook-associated protein 2 N-terminal" evidence="6">
    <location>
        <begin position="11"/>
        <end position="107"/>
    </location>
</feature>
<keyword evidence="8" id="KW-0282">Flagellum</keyword>
<sequence length="444" mass="47898">MNAPPLNINSSGLDVHAMVKAITQAEVAPKQAQIERREKAAEVELTGLGKLLSIATPLQQRAALLSSGQAWQTWQGESVDNSRVKVSVTGKPQTGGAHEIVVHELAAREKHLAGPFSPVFRLGEGALEISVAGGTFKVDIKADMSLQAIAAAINTVARQYGARMDVLKDVNGEQLLLSAEAPGADKAIKVAGQGRGTALAEAFHVVELGRDARFSLDGVELVSHDNRVEDVIPGITLDLQRSDPGQTVRVSVTSDYQPVIEQVSYFVEASNALVEAARPGLHDDRAGRMEARMASDLLNQMRTVLRQTVPHGDVRSLVDLGIETQRDGTLVLDESTLVSALAQQGDDVKAVVTGPDGIMSAVSRVMAQWAGPSGVLGTRVNTLSRSLDQVAMEREQLSLYEQVIQDRTQRQFFEMDRQVARFKAVGERLDLLTSQLLNVQKGKR</sequence>
<keyword evidence="8" id="KW-0966">Cell projection</keyword>
<protein>
    <recommendedName>
        <fullName evidence="5">Flagellar hook-associated protein 2</fullName>
        <shortName evidence="5">HAP2</shortName>
    </recommendedName>
    <alternativeName>
        <fullName evidence="5">Flagellar cap protein</fullName>
    </alternativeName>
</protein>
<keyword evidence="3" id="KW-0175">Coiled coil</keyword>
<dbReference type="InterPro" id="IPR003481">
    <property type="entry name" value="FliD_N"/>
</dbReference>
<comment type="similarity">
    <text evidence="1 5">Belongs to the FliD family.</text>
</comment>
<evidence type="ECO:0000256" key="5">
    <source>
        <dbReference type="RuleBase" id="RU362066"/>
    </source>
</evidence>
<dbReference type="RefSeq" id="WP_345198361.1">
    <property type="nucleotide sequence ID" value="NZ_BAABFL010000465.1"/>
</dbReference>
<gene>
    <name evidence="8" type="primary">fliD_2</name>
    <name evidence="8" type="ORF">GCM10023116_41790</name>
</gene>
<dbReference type="PANTHER" id="PTHR30288:SF0">
    <property type="entry name" value="FLAGELLAR HOOK-ASSOCIATED PROTEIN 2"/>
    <property type="match status" value="1"/>
</dbReference>
<evidence type="ECO:0000256" key="2">
    <source>
        <dbReference type="ARBA" id="ARBA00011255"/>
    </source>
</evidence>
<dbReference type="Proteomes" id="UP001500604">
    <property type="component" value="Unassembled WGS sequence"/>
</dbReference>
<dbReference type="Pfam" id="PF02465">
    <property type="entry name" value="FliD_N"/>
    <property type="match status" value="1"/>
</dbReference>
<evidence type="ECO:0000256" key="1">
    <source>
        <dbReference type="ARBA" id="ARBA00009764"/>
    </source>
</evidence>
<dbReference type="InterPro" id="IPR010809">
    <property type="entry name" value="FliD_C"/>
</dbReference>
<feature type="domain" description="Flagellar hook-associated protein 2 C-terminal" evidence="7">
    <location>
        <begin position="209"/>
        <end position="422"/>
    </location>
</feature>
<evidence type="ECO:0000313" key="8">
    <source>
        <dbReference type="EMBL" id="GAA4651895.1"/>
    </source>
</evidence>
<keyword evidence="9" id="KW-1185">Reference proteome</keyword>
<dbReference type="EMBL" id="BAABFL010000465">
    <property type="protein sequence ID" value="GAA4651895.1"/>
    <property type="molecule type" value="Genomic_DNA"/>
</dbReference>
<evidence type="ECO:0000259" key="6">
    <source>
        <dbReference type="Pfam" id="PF02465"/>
    </source>
</evidence>
<keyword evidence="5" id="KW-0964">Secreted</keyword>
<comment type="function">
    <text evidence="5">Required for morphogenesis and for the elongation of the flagellar filament by facilitating polymerization of the flagellin monomers at the tip of growing filament. Forms a capping structure, which prevents flagellin subunits (transported through the central channel of the flagellum) from leaking out without polymerization at the distal end.</text>
</comment>
<reference evidence="9" key="1">
    <citation type="journal article" date="2019" name="Int. J. Syst. Evol. Microbiol.">
        <title>The Global Catalogue of Microorganisms (GCM) 10K type strain sequencing project: providing services to taxonomists for standard genome sequencing and annotation.</title>
        <authorList>
            <consortium name="The Broad Institute Genomics Platform"/>
            <consortium name="The Broad Institute Genome Sequencing Center for Infectious Disease"/>
            <person name="Wu L."/>
            <person name="Ma J."/>
        </authorList>
    </citation>
    <scope>NUCLEOTIDE SEQUENCE [LARGE SCALE GENOMIC DNA]</scope>
    <source>
        <strain evidence="9">JCM 17805</strain>
    </source>
</reference>
<accession>A0ABP8V9E8</accession>
<evidence type="ECO:0000313" key="9">
    <source>
        <dbReference type="Proteomes" id="UP001500604"/>
    </source>
</evidence>
<dbReference type="Pfam" id="PF07195">
    <property type="entry name" value="FliD_C"/>
    <property type="match status" value="1"/>
</dbReference>
<name>A0ABP8V9E8_9GAMM</name>
<organism evidence="8 9">
    <name type="scientific">Kistimonas scapharcae</name>
    <dbReference type="NCBI Taxonomy" id="1036133"/>
    <lineage>
        <taxon>Bacteria</taxon>
        <taxon>Pseudomonadati</taxon>
        <taxon>Pseudomonadota</taxon>
        <taxon>Gammaproteobacteria</taxon>
        <taxon>Oceanospirillales</taxon>
        <taxon>Endozoicomonadaceae</taxon>
        <taxon>Kistimonas</taxon>
    </lineage>
</organism>
<comment type="subcellular location">
    <subcellularLocation>
        <location evidence="5">Secreted</location>
    </subcellularLocation>
    <subcellularLocation>
        <location evidence="5">Bacterial flagellum</location>
    </subcellularLocation>
</comment>
<dbReference type="PANTHER" id="PTHR30288">
    <property type="entry name" value="FLAGELLAR CAP/ASSEMBLY PROTEIN FLID"/>
    <property type="match status" value="1"/>
</dbReference>
<evidence type="ECO:0000259" key="7">
    <source>
        <dbReference type="Pfam" id="PF07195"/>
    </source>
</evidence>
<keyword evidence="8" id="KW-0969">Cilium</keyword>
<evidence type="ECO:0000256" key="4">
    <source>
        <dbReference type="ARBA" id="ARBA00023143"/>
    </source>
</evidence>
<evidence type="ECO:0000256" key="3">
    <source>
        <dbReference type="ARBA" id="ARBA00023054"/>
    </source>
</evidence>
<keyword evidence="4 5" id="KW-0975">Bacterial flagellum</keyword>
<comment type="caution">
    <text evidence="8">The sequence shown here is derived from an EMBL/GenBank/DDBJ whole genome shotgun (WGS) entry which is preliminary data.</text>
</comment>